<dbReference type="Gene3D" id="3.40.50.2000">
    <property type="entry name" value="Glycogen Phosphorylase B"/>
    <property type="match status" value="2"/>
</dbReference>
<dbReference type="Pfam" id="PF13439">
    <property type="entry name" value="Glyco_transf_4"/>
    <property type="match status" value="1"/>
</dbReference>
<organism evidence="3 4">
    <name type="scientific">Paenibacillus provencensis</name>
    <dbReference type="NCBI Taxonomy" id="441151"/>
    <lineage>
        <taxon>Bacteria</taxon>
        <taxon>Bacillati</taxon>
        <taxon>Bacillota</taxon>
        <taxon>Bacilli</taxon>
        <taxon>Bacillales</taxon>
        <taxon>Paenibacillaceae</taxon>
        <taxon>Paenibacillus</taxon>
    </lineage>
</organism>
<protein>
    <submittedName>
        <fullName evidence="3">Glycosyltransferase family 4 protein</fullName>
        <ecNumber evidence="3">2.4.-.-</ecNumber>
    </submittedName>
</protein>
<dbReference type="EC" id="2.4.-.-" evidence="3"/>
<dbReference type="InterPro" id="IPR028098">
    <property type="entry name" value="Glyco_trans_4-like_N"/>
</dbReference>
<dbReference type="RefSeq" id="WP_251584378.1">
    <property type="nucleotide sequence ID" value="NZ_JBHTKX010000001.1"/>
</dbReference>
<dbReference type="InterPro" id="IPR001296">
    <property type="entry name" value="Glyco_trans_1"/>
</dbReference>
<reference evidence="4" key="1">
    <citation type="journal article" date="2019" name="Int. J. Syst. Evol. Microbiol.">
        <title>The Global Catalogue of Microorganisms (GCM) 10K type strain sequencing project: providing services to taxonomists for standard genome sequencing and annotation.</title>
        <authorList>
            <consortium name="The Broad Institute Genomics Platform"/>
            <consortium name="The Broad Institute Genome Sequencing Center for Infectious Disease"/>
            <person name="Wu L."/>
            <person name="Ma J."/>
        </authorList>
    </citation>
    <scope>NUCLEOTIDE SEQUENCE [LARGE SCALE GENOMIC DNA]</scope>
    <source>
        <strain evidence="4">CCUG 53519</strain>
    </source>
</reference>
<gene>
    <name evidence="3" type="ORF">ACFQ3J_10965</name>
</gene>
<dbReference type="Proteomes" id="UP001597169">
    <property type="component" value="Unassembled WGS sequence"/>
</dbReference>
<feature type="domain" description="Glycosyltransferase subfamily 4-like N-terminal" evidence="2">
    <location>
        <begin position="14"/>
        <end position="179"/>
    </location>
</feature>
<evidence type="ECO:0000313" key="4">
    <source>
        <dbReference type="Proteomes" id="UP001597169"/>
    </source>
</evidence>
<keyword evidence="3" id="KW-0808">Transferase</keyword>
<keyword evidence="3" id="KW-0328">Glycosyltransferase</keyword>
<feature type="domain" description="Glycosyl transferase family 1" evidence="1">
    <location>
        <begin position="198"/>
        <end position="358"/>
    </location>
</feature>
<dbReference type="Pfam" id="PF00534">
    <property type="entry name" value="Glycos_transf_1"/>
    <property type="match status" value="1"/>
</dbReference>
<sequence>MRIAIFTDTFLPEVNGVANTLGKWVEYLRARSIPVLVFAPQHGSLLNTEGGHVERFFSLPLIFYPECKLALPGRMRTERILHNFQPTLIHVATPAALGLLGAGYAAKHGVPLVASYHTHFDQYLKHYKLAWMEQALWKYMQWFHRNCERIYAPSESTKLKLEEKGMKQVEIWSRGIDAQQFRPVVSAEERASLLRNRGLDPELTYMLYVGRLAPEKNIEHLINSYASLPSRILDKSRLLIAGDGPLYGLSPSISHSLTEEHIKWLGYLRGNELRDIYALSDLFVFPSSTETFGNVILEAMASGLPVIAASAGGVLDIIEHEKTGILCPPEDHSSIVNSIIRLYDHPELSKSLAEAGRKYSLERSWVPIFDHLLSSYDEVIVEFNSKEDMSRPPQKKVK</sequence>
<dbReference type="GO" id="GO:0016757">
    <property type="term" value="F:glycosyltransferase activity"/>
    <property type="evidence" value="ECO:0007669"/>
    <property type="project" value="UniProtKB-KW"/>
</dbReference>
<comment type="caution">
    <text evidence="3">The sequence shown here is derived from an EMBL/GenBank/DDBJ whole genome shotgun (WGS) entry which is preliminary data.</text>
</comment>
<accession>A0ABW3PXJ6</accession>
<evidence type="ECO:0000259" key="1">
    <source>
        <dbReference type="Pfam" id="PF00534"/>
    </source>
</evidence>
<dbReference type="PANTHER" id="PTHR45947">
    <property type="entry name" value="SULFOQUINOVOSYL TRANSFERASE SQD2"/>
    <property type="match status" value="1"/>
</dbReference>
<name>A0ABW3PXJ6_9BACL</name>
<proteinExistence type="predicted"/>
<dbReference type="InterPro" id="IPR050194">
    <property type="entry name" value="Glycosyltransferase_grp1"/>
</dbReference>
<dbReference type="SUPFAM" id="SSF53756">
    <property type="entry name" value="UDP-Glycosyltransferase/glycogen phosphorylase"/>
    <property type="match status" value="1"/>
</dbReference>
<keyword evidence="4" id="KW-1185">Reference proteome</keyword>
<evidence type="ECO:0000259" key="2">
    <source>
        <dbReference type="Pfam" id="PF13439"/>
    </source>
</evidence>
<dbReference type="EMBL" id="JBHTKX010000001">
    <property type="protein sequence ID" value="MFD1128696.1"/>
    <property type="molecule type" value="Genomic_DNA"/>
</dbReference>
<dbReference type="CDD" id="cd03814">
    <property type="entry name" value="GT4-like"/>
    <property type="match status" value="1"/>
</dbReference>
<evidence type="ECO:0000313" key="3">
    <source>
        <dbReference type="EMBL" id="MFD1128696.1"/>
    </source>
</evidence>
<dbReference type="PANTHER" id="PTHR45947:SF3">
    <property type="entry name" value="SULFOQUINOVOSYL TRANSFERASE SQD2"/>
    <property type="match status" value="1"/>
</dbReference>